<dbReference type="RefSeq" id="WP_302051261.1">
    <property type="nucleotide sequence ID" value="NZ_WCGM01000040.1"/>
</dbReference>
<keyword evidence="1" id="KW-0378">Hydrolase</keyword>
<protein>
    <recommendedName>
        <fullName evidence="1">Dipeptidase</fullName>
        <ecNumber evidence="1">3.4.-.-</ecNumber>
    </recommendedName>
</protein>
<accession>A0A9Q5C051</accession>
<reference evidence="2" key="1">
    <citation type="submission" date="2019-09" db="EMBL/GenBank/DDBJ databases">
        <title>Comparative genomic analysis of Lactobacillus helveticus.</title>
        <authorList>
            <person name="Zhang H."/>
            <person name="Chen Y."/>
            <person name="Zhong Z."/>
        </authorList>
    </citation>
    <scope>NUCLEOTIDE SEQUENCE</scope>
    <source>
        <strain evidence="2">IMAU30003</strain>
    </source>
</reference>
<dbReference type="Pfam" id="PF03577">
    <property type="entry name" value="Peptidase_C69"/>
    <property type="match status" value="1"/>
</dbReference>
<dbReference type="AlphaFoldDB" id="A0A9Q5C051"/>
<dbReference type="GO" id="GO:0070004">
    <property type="term" value="F:cysteine-type exopeptidase activity"/>
    <property type="evidence" value="ECO:0007669"/>
    <property type="project" value="InterPro"/>
</dbReference>
<comment type="caution">
    <text evidence="2">The sequence shown here is derived from an EMBL/GenBank/DDBJ whole genome shotgun (WGS) entry which is preliminary data.</text>
</comment>
<gene>
    <name evidence="2" type="ORF">IMAU30003_01402</name>
</gene>
<comment type="catalytic activity">
    <reaction evidence="1">
        <text>an L-aminoacyl-L-amino acid + H2O = 2 an L-alpha-amino acid</text>
        <dbReference type="Rhea" id="RHEA:48940"/>
        <dbReference type="ChEBI" id="CHEBI:15377"/>
        <dbReference type="ChEBI" id="CHEBI:59869"/>
        <dbReference type="ChEBI" id="CHEBI:77460"/>
    </reaction>
</comment>
<sequence length="158" mass="17132">MPCTTTLAGKKATADGSTLIARNEDYGHAFNPKRFIVVTPDKQPKDYQSVTSKCKVDLPGNPMRYTVVPELESTMKTMGWWGEAGINAANVAMSATETSTTNSRVLGVDPMNKKGIGEELQMKLQKANDQTAKAAYDAAMKCFGDCVETGALQIKLNY</sequence>
<dbReference type="Proteomes" id="UP000651333">
    <property type="component" value="Unassembled WGS sequence"/>
</dbReference>
<keyword evidence="1" id="KW-0645">Protease</keyword>
<dbReference type="Gene3D" id="3.60.60.10">
    <property type="entry name" value="Penicillin V Acylase, Chain A"/>
    <property type="match status" value="1"/>
</dbReference>
<dbReference type="GO" id="GO:0006508">
    <property type="term" value="P:proteolysis"/>
    <property type="evidence" value="ECO:0007669"/>
    <property type="project" value="UniProtKB-KW"/>
</dbReference>
<dbReference type="EC" id="3.4.-.-" evidence="1"/>
<evidence type="ECO:0000313" key="2">
    <source>
        <dbReference type="EMBL" id="NRO35152.1"/>
    </source>
</evidence>
<comment type="similarity">
    <text evidence="1">Belongs to the peptidase C69 family.</text>
</comment>
<name>A0A9Q5C051_LACHE</name>
<proteinExistence type="inferred from homology"/>
<evidence type="ECO:0000313" key="3">
    <source>
        <dbReference type="Proteomes" id="UP000651333"/>
    </source>
</evidence>
<evidence type="ECO:0000256" key="1">
    <source>
        <dbReference type="RuleBase" id="RU364089"/>
    </source>
</evidence>
<dbReference type="InterPro" id="IPR005322">
    <property type="entry name" value="Peptidase_C69"/>
</dbReference>
<dbReference type="GO" id="GO:0016805">
    <property type="term" value="F:dipeptidase activity"/>
    <property type="evidence" value="ECO:0007669"/>
    <property type="project" value="UniProtKB-KW"/>
</dbReference>
<keyword evidence="1" id="KW-0224">Dipeptidase</keyword>
<organism evidence="2 3">
    <name type="scientific">Lactobacillus helveticus</name>
    <name type="common">Lactobacillus suntoryeus</name>
    <dbReference type="NCBI Taxonomy" id="1587"/>
    <lineage>
        <taxon>Bacteria</taxon>
        <taxon>Bacillati</taxon>
        <taxon>Bacillota</taxon>
        <taxon>Bacilli</taxon>
        <taxon>Lactobacillales</taxon>
        <taxon>Lactobacillaceae</taxon>
        <taxon>Lactobacillus</taxon>
    </lineage>
</organism>
<dbReference type="EMBL" id="WCHB01000044">
    <property type="protein sequence ID" value="NRO35152.1"/>
    <property type="molecule type" value="Genomic_DNA"/>
</dbReference>